<protein>
    <submittedName>
        <fullName evidence="1">Uncharacterized protein</fullName>
    </submittedName>
</protein>
<evidence type="ECO:0000313" key="2">
    <source>
        <dbReference type="Proteomes" id="UP001241377"/>
    </source>
</evidence>
<organism evidence="1 2">
    <name type="scientific">Naganishia cerealis</name>
    <dbReference type="NCBI Taxonomy" id="610337"/>
    <lineage>
        <taxon>Eukaryota</taxon>
        <taxon>Fungi</taxon>
        <taxon>Dikarya</taxon>
        <taxon>Basidiomycota</taxon>
        <taxon>Agaricomycotina</taxon>
        <taxon>Tremellomycetes</taxon>
        <taxon>Filobasidiales</taxon>
        <taxon>Filobasidiaceae</taxon>
        <taxon>Naganishia</taxon>
    </lineage>
</organism>
<name>A0ACC2W0N4_9TREE</name>
<dbReference type="EMBL" id="JASBWR010000035">
    <property type="protein sequence ID" value="KAJ9105172.1"/>
    <property type="molecule type" value="Genomic_DNA"/>
</dbReference>
<gene>
    <name evidence="1" type="ORF">QFC19_003632</name>
</gene>
<accession>A0ACC2W0N4</accession>
<proteinExistence type="predicted"/>
<sequence>MSLHWLIRPLPIWQDSDSMTPRDMAEALGPATELEARELLKVEDDEAAPEELELELDAAADEAEPDEEAAADEADPDAEAAADEAEPDEEAAATAAVGPAAAPP</sequence>
<comment type="caution">
    <text evidence="1">The sequence shown here is derived from an EMBL/GenBank/DDBJ whole genome shotgun (WGS) entry which is preliminary data.</text>
</comment>
<evidence type="ECO:0000313" key="1">
    <source>
        <dbReference type="EMBL" id="KAJ9105172.1"/>
    </source>
</evidence>
<reference evidence="1" key="1">
    <citation type="submission" date="2023-04" db="EMBL/GenBank/DDBJ databases">
        <title>Draft Genome sequencing of Naganishia species isolated from polar environments using Oxford Nanopore Technology.</title>
        <authorList>
            <person name="Leo P."/>
            <person name="Venkateswaran K."/>
        </authorList>
    </citation>
    <scope>NUCLEOTIDE SEQUENCE</scope>
    <source>
        <strain evidence="1">MNA-CCFEE 5261</strain>
    </source>
</reference>
<keyword evidence="2" id="KW-1185">Reference proteome</keyword>
<dbReference type="Proteomes" id="UP001241377">
    <property type="component" value="Unassembled WGS sequence"/>
</dbReference>